<name>A0A0A9BYP4_ARUDO</name>
<proteinExistence type="predicted"/>
<reference evidence="1" key="2">
    <citation type="journal article" date="2015" name="Data Brief">
        <title>Shoot transcriptome of the giant reed, Arundo donax.</title>
        <authorList>
            <person name="Barrero R.A."/>
            <person name="Guerrero F.D."/>
            <person name="Moolhuijzen P."/>
            <person name="Goolsby J.A."/>
            <person name="Tidwell J."/>
            <person name="Bellgard S.E."/>
            <person name="Bellgard M.I."/>
        </authorList>
    </citation>
    <scope>NUCLEOTIDE SEQUENCE</scope>
    <source>
        <tissue evidence="1">Shoot tissue taken approximately 20 cm above the soil surface</tissue>
    </source>
</reference>
<protein>
    <submittedName>
        <fullName evidence="1">Uncharacterized protein</fullName>
    </submittedName>
</protein>
<dbReference type="EMBL" id="GBRH01229459">
    <property type="protein sequence ID" value="JAD68436.1"/>
    <property type="molecule type" value="Transcribed_RNA"/>
</dbReference>
<evidence type="ECO:0000313" key="1">
    <source>
        <dbReference type="EMBL" id="JAD68436.1"/>
    </source>
</evidence>
<sequence>MLHISPRITISHLLQCATDPWKIIHLRVRMPIKHYLIGHHSAI</sequence>
<dbReference type="AlphaFoldDB" id="A0A0A9BYP4"/>
<reference evidence="1" key="1">
    <citation type="submission" date="2014-09" db="EMBL/GenBank/DDBJ databases">
        <authorList>
            <person name="Magalhaes I.L.F."/>
            <person name="Oliveira U."/>
            <person name="Santos F.R."/>
            <person name="Vidigal T.H.D.A."/>
            <person name="Brescovit A.D."/>
            <person name="Santos A.J."/>
        </authorList>
    </citation>
    <scope>NUCLEOTIDE SEQUENCE</scope>
    <source>
        <tissue evidence="1">Shoot tissue taken approximately 20 cm above the soil surface</tissue>
    </source>
</reference>
<organism evidence="1">
    <name type="scientific">Arundo donax</name>
    <name type="common">Giant reed</name>
    <name type="synonym">Donax arundinaceus</name>
    <dbReference type="NCBI Taxonomy" id="35708"/>
    <lineage>
        <taxon>Eukaryota</taxon>
        <taxon>Viridiplantae</taxon>
        <taxon>Streptophyta</taxon>
        <taxon>Embryophyta</taxon>
        <taxon>Tracheophyta</taxon>
        <taxon>Spermatophyta</taxon>
        <taxon>Magnoliopsida</taxon>
        <taxon>Liliopsida</taxon>
        <taxon>Poales</taxon>
        <taxon>Poaceae</taxon>
        <taxon>PACMAD clade</taxon>
        <taxon>Arundinoideae</taxon>
        <taxon>Arundineae</taxon>
        <taxon>Arundo</taxon>
    </lineage>
</organism>
<accession>A0A0A9BYP4</accession>